<gene>
    <name evidence="3" type="ORF">UFOVP1053_46</name>
    <name evidence="4" type="ORF">UFOVP1297_28</name>
    <name evidence="5" type="ORF">UFOVP1647_6</name>
    <name evidence="1" type="ORF">UFOVP472_46</name>
    <name evidence="2" type="ORF">UFOVP891_22</name>
</gene>
<dbReference type="EMBL" id="LR796442">
    <property type="protein sequence ID" value="CAB4145100.1"/>
    <property type="molecule type" value="Genomic_DNA"/>
</dbReference>
<dbReference type="Gene3D" id="3.40.960.10">
    <property type="entry name" value="VSR Endonuclease"/>
    <property type="match status" value="1"/>
</dbReference>
<dbReference type="EMBL" id="LR796839">
    <property type="protein sequence ID" value="CAB4169022.1"/>
    <property type="molecule type" value="Genomic_DNA"/>
</dbReference>
<dbReference type="EMBL" id="LR797004">
    <property type="protein sequence ID" value="CAB4180786.1"/>
    <property type="molecule type" value="Genomic_DNA"/>
</dbReference>
<dbReference type="EMBL" id="LR797507">
    <property type="protein sequence ID" value="CAB4221870.1"/>
    <property type="molecule type" value="Genomic_DNA"/>
</dbReference>
<evidence type="ECO:0000313" key="2">
    <source>
        <dbReference type="EMBL" id="CAB4169022.1"/>
    </source>
</evidence>
<dbReference type="SUPFAM" id="SSF52980">
    <property type="entry name" value="Restriction endonuclease-like"/>
    <property type="match status" value="1"/>
</dbReference>
<dbReference type="EMBL" id="LR797237">
    <property type="protein sequence ID" value="CAB4195671.1"/>
    <property type="molecule type" value="Genomic_DNA"/>
</dbReference>
<sequence length="142" mass="16394">MIRFTEKQLLDRAKRLKVATAVLKNKRIKDAVVVKKSRSKTSSGEQLFADQLRDTKIFGWQCEYQFHCTRRWRLDFAWPEKLIAVEIEGGIWTNGRHTRGAGFEADCEKYAELSIAGWRLIRVSPGQINSGQALDWVRRALA</sequence>
<accession>A0A6J5QEJ1</accession>
<evidence type="ECO:0000313" key="5">
    <source>
        <dbReference type="EMBL" id="CAB4221870.1"/>
    </source>
</evidence>
<organism evidence="3">
    <name type="scientific">uncultured Caudovirales phage</name>
    <dbReference type="NCBI Taxonomy" id="2100421"/>
    <lineage>
        <taxon>Viruses</taxon>
        <taxon>Duplodnaviria</taxon>
        <taxon>Heunggongvirae</taxon>
        <taxon>Uroviricota</taxon>
        <taxon>Caudoviricetes</taxon>
        <taxon>Peduoviridae</taxon>
        <taxon>Maltschvirus</taxon>
        <taxon>Maltschvirus maltsch</taxon>
    </lineage>
</organism>
<name>A0A6J5QEJ1_9CAUD</name>
<evidence type="ECO:0000313" key="1">
    <source>
        <dbReference type="EMBL" id="CAB4145100.1"/>
    </source>
</evidence>
<protein>
    <recommendedName>
        <fullName evidence="6">DUF559 domain-containing protein</fullName>
    </recommendedName>
</protein>
<dbReference type="InterPro" id="IPR011335">
    <property type="entry name" value="Restrct_endonuc-II-like"/>
</dbReference>
<reference evidence="3" key="1">
    <citation type="submission" date="2020-05" db="EMBL/GenBank/DDBJ databases">
        <authorList>
            <person name="Chiriac C."/>
            <person name="Salcher M."/>
            <person name="Ghai R."/>
            <person name="Kavagutti S V."/>
        </authorList>
    </citation>
    <scope>NUCLEOTIDE SEQUENCE</scope>
</reference>
<proteinExistence type="predicted"/>
<evidence type="ECO:0008006" key="6">
    <source>
        <dbReference type="Google" id="ProtNLM"/>
    </source>
</evidence>
<evidence type="ECO:0000313" key="3">
    <source>
        <dbReference type="EMBL" id="CAB4180786.1"/>
    </source>
</evidence>
<evidence type="ECO:0000313" key="4">
    <source>
        <dbReference type="EMBL" id="CAB4195671.1"/>
    </source>
</evidence>